<dbReference type="RefSeq" id="WP_183363220.1">
    <property type="nucleotide sequence ID" value="NZ_BLXZ01000011.1"/>
</dbReference>
<dbReference type="GO" id="GO:0005525">
    <property type="term" value="F:GTP binding"/>
    <property type="evidence" value="ECO:0007669"/>
    <property type="project" value="UniProtKB-UniRule"/>
</dbReference>
<dbReference type="Proteomes" id="UP000587586">
    <property type="component" value="Unassembled WGS sequence"/>
</dbReference>
<feature type="binding site" evidence="9">
    <location>
        <begin position="379"/>
        <end position="382"/>
    </location>
    <ligand>
        <name>GTP</name>
        <dbReference type="ChEBI" id="CHEBI:37565"/>
    </ligand>
</feature>
<dbReference type="SMART" id="SM00962">
    <property type="entry name" value="SRP54"/>
    <property type="match status" value="1"/>
</dbReference>
<dbReference type="SUPFAM" id="SSF47364">
    <property type="entry name" value="Domain of the SRP/SRP receptor G-proteins"/>
    <property type="match status" value="1"/>
</dbReference>
<sequence>MAEENKGFFKGLFGKLGIGKEAPPDPEVEKSTEPQEPAETQSASEWAHNLFKKMDAPAAPEEAAAPATPAEEPVATSAAQPASPVAPVEPTAPVVAPVPPIPVAPTASAGVSSVPQAPAVEQAKPSFFERLKRSLSKTHESIVGRMDALLLGKKQIDTDTLEELEEILITADIGVKTTVDLVRTLEQRLKRAELQDGAALKQALKEEILVRLEANSAPLVVTDKKPFVILVIGVNGVGKTTTIGKLASRYAGEGKRVLLAAADTFRAAAAEQLETWAGRVGAEIVRHKEGADPSAVVFDACKAAAARGCDVLIIDTAGRMHTKVNLMEEMKKIRRVLTREIPDAPHETLLVLDAATGQNALSQAKLFKEAADVSGVVLTKLDGSAKGGIVVAVSHEYALPIRFIGVGEAVEDLREFDPAQFVEALFQ</sequence>
<dbReference type="Pfam" id="PF00448">
    <property type="entry name" value="SRP54"/>
    <property type="match status" value="1"/>
</dbReference>
<dbReference type="InterPro" id="IPR036225">
    <property type="entry name" value="SRP/SRP_N"/>
</dbReference>
<dbReference type="InterPro" id="IPR013822">
    <property type="entry name" value="Signal_recog_particl_SRP54_hlx"/>
</dbReference>
<dbReference type="GO" id="GO:0005737">
    <property type="term" value="C:cytoplasm"/>
    <property type="evidence" value="ECO:0007669"/>
    <property type="project" value="UniProtKB-SubCell"/>
</dbReference>
<dbReference type="FunFam" id="1.20.120.140:FF:000008">
    <property type="entry name" value="Signal recognition particle receptor FtsY"/>
    <property type="match status" value="1"/>
</dbReference>
<evidence type="ECO:0000256" key="7">
    <source>
        <dbReference type="ARBA" id="ARBA00023170"/>
    </source>
</evidence>
<feature type="region of interest" description="Disordered" evidence="10">
    <location>
        <begin position="12"/>
        <end position="90"/>
    </location>
</feature>
<dbReference type="Gene3D" id="3.40.50.300">
    <property type="entry name" value="P-loop containing nucleotide triphosphate hydrolases"/>
    <property type="match status" value="1"/>
</dbReference>
<dbReference type="InterPro" id="IPR027417">
    <property type="entry name" value="P-loop_NTPase"/>
</dbReference>
<evidence type="ECO:0000256" key="9">
    <source>
        <dbReference type="HAMAP-Rule" id="MF_00920"/>
    </source>
</evidence>
<dbReference type="InterPro" id="IPR042101">
    <property type="entry name" value="SRP54_N_sf"/>
</dbReference>
<protein>
    <recommendedName>
        <fullName evidence="9">Signal recognition particle receptor FtsY</fullName>
        <shortName evidence="9">SRP receptor</shortName>
        <ecNumber evidence="9">3.6.5.4</ecNumber>
    </recommendedName>
</protein>
<name>A0A6V8NDG4_9BACT</name>
<dbReference type="AlphaFoldDB" id="A0A6V8NDG4"/>
<dbReference type="GO" id="GO:0003924">
    <property type="term" value="F:GTPase activity"/>
    <property type="evidence" value="ECO:0007669"/>
    <property type="project" value="UniProtKB-UniRule"/>
</dbReference>
<evidence type="ECO:0000256" key="5">
    <source>
        <dbReference type="ARBA" id="ARBA00023134"/>
    </source>
</evidence>
<comment type="caution">
    <text evidence="12">The sequence shown here is derived from an EMBL/GenBank/DDBJ whole genome shotgun (WGS) entry which is preliminary data.</text>
</comment>
<dbReference type="EC" id="3.6.5.4" evidence="9"/>
<dbReference type="Gene3D" id="1.20.120.140">
    <property type="entry name" value="Signal recognition particle SRP54, nucleotide-binding domain"/>
    <property type="match status" value="1"/>
</dbReference>
<proteinExistence type="inferred from homology"/>
<dbReference type="EMBL" id="BLXZ01000011">
    <property type="protein sequence ID" value="GFO70591.1"/>
    <property type="molecule type" value="Genomic_DNA"/>
</dbReference>
<dbReference type="SMART" id="SM00963">
    <property type="entry name" value="SRP54_N"/>
    <property type="match status" value="1"/>
</dbReference>
<feature type="binding site" evidence="9">
    <location>
        <begin position="233"/>
        <end position="240"/>
    </location>
    <ligand>
        <name>GTP</name>
        <dbReference type="ChEBI" id="CHEBI:37565"/>
    </ligand>
</feature>
<dbReference type="PROSITE" id="PS00300">
    <property type="entry name" value="SRP54"/>
    <property type="match status" value="1"/>
</dbReference>
<comment type="subunit">
    <text evidence="9">Part of the signal recognition particle protein translocation system, which is composed of SRP and FtsY.</text>
</comment>
<accession>A0A6V8NDG4</accession>
<evidence type="ECO:0000256" key="10">
    <source>
        <dbReference type="SAM" id="MobiDB-lite"/>
    </source>
</evidence>
<evidence type="ECO:0000256" key="8">
    <source>
        <dbReference type="ARBA" id="ARBA00048027"/>
    </source>
</evidence>
<keyword evidence="4 9" id="KW-0378">Hydrolase</keyword>
<evidence type="ECO:0000259" key="11">
    <source>
        <dbReference type="PROSITE" id="PS00300"/>
    </source>
</evidence>
<evidence type="ECO:0000256" key="1">
    <source>
        <dbReference type="ARBA" id="ARBA00022475"/>
    </source>
</evidence>
<dbReference type="CDD" id="cd17874">
    <property type="entry name" value="FtsY"/>
    <property type="match status" value="1"/>
</dbReference>
<dbReference type="HAMAP" id="MF_00920">
    <property type="entry name" value="FtsY"/>
    <property type="match status" value="1"/>
</dbReference>
<comment type="function">
    <text evidence="9">Involved in targeting and insertion of nascent membrane proteins into the cytoplasmic membrane. Acts as a receptor for the complex formed by the signal recognition particle (SRP) and the ribosome-nascent chain (RNC).</text>
</comment>
<dbReference type="GO" id="GO:0006614">
    <property type="term" value="P:SRP-dependent cotranslational protein targeting to membrane"/>
    <property type="evidence" value="ECO:0007669"/>
    <property type="project" value="InterPro"/>
</dbReference>
<dbReference type="GO" id="GO:0005886">
    <property type="term" value="C:plasma membrane"/>
    <property type="evidence" value="ECO:0007669"/>
    <property type="project" value="UniProtKB-SubCell"/>
</dbReference>
<organism evidence="12 13">
    <name type="scientific">Geomonas limicola</name>
    <dbReference type="NCBI Taxonomy" id="2740186"/>
    <lineage>
        <taxon>Bacteria</taxon>
        <taxon>Pseudomonadati</taxon>
        <taxon>Thermodesulfobacteriota</taxon>
        <taxon>Desulfuromonadia</taxon>
        <taxon>Geobacterales</taxon>
        <taxon>Geobacteraceae</taxon>
        <taxon>Geomonas</taxon>
    </lineage>
</organism>
<dbReference type="PANTHER" id="PTHR43134">
    <property type="entry name" value="SIGNAL RECOGNITION PARTICLE RECEPTOR SUBUNIT ALPHA"/>
    <property type="match status" value="1"/>
</dbReference>
<comment type="similarity">
    <text evidence="9">Belongs to the GTP-binding SRP family. FtsY subfamily.</text>
</comment>
<gene>
    <name evidence="9" type="primary">ftsY</name>
    <name evidence="12" type="ORF">GMLC_41700</name>
</gene>
<feature type="domain" description="SRP54-type proteins GTP-binding" evidence="11">
    <location>
        <begin position="400"/>
        <end position="413"/>
    </location>
</feature>
<keyword evidence="2 9" id="KW-0963">Cytoplasm</keyword>
<dbReference type="Pfam" id="PF02881">
    <property type="entry name" value="SRP54_N"/>
    <property type="match status" value="1"/>
</dbReference>
<evidence type="ECO:0000256" key="4">
    <source>
        <dbReference type="ARBA" id="ARBA00022801"/>
    </source>
</evidence>
<feature type="compositionally biased region" description="Low complexity" evidence="10">
    <location>
        <begin position="56"/>
        <end position="90"/>
    </location>
</feature>
<dbReference type="SMART" id="SM00382">
    <property type="entry name" value="AAA"/>
    <property type="match status" value="1"/>
</dbReference>
<comment type="catalytic activity">
    <reaction evidence="8 9">
        <text>GTP + H2O = GDP + phosphate + H(+)</text>
        <dbReference type="Rhea" id="RHEA:19669"/>
        <dbReference type="ChEBI" id="CHEBI:15377"/>
        <dbReference type="ChEBI" id="CHEBI:15378"/>
        <dbReference type="ChEBI" id="CHEBI:37565"/>
        <dbReference type="ChEBI" id="CHEBI:43474"/>
        <dbReference type="ChEBI" id="CHEBI:58189"/>
        <dbReference type="EC" id="3.6.5.4"/>
    </reaction>
</comment>
<dbReference type="InterPro" id="IPR000897">
    <property type="entry name" value="SRP54_GTPase_dom"/>
</dbReference>
<comment type="subcellular location">
    <subcellularLocation>
        <location evidence="9">Cell membrane</location>
        <topology evidence="9">Peripheral membrane protein</topology>
        <orientation evidence="9">Cytoplasmic side</orientation>
    </subcellularLocation>
    <subcellularLocation>
        <location evidence="9">Cytoplasm</location>
    </subcellularLocation>
</comment>
<keyword evidence="1 9" id="KW-1003">Cell membrane</keyword>
<evidence type="ECO:0000256" key="3">
    <source>
        <dbReference type="ARBA" id="ARBA00022741"/>
    </source>
</evidence>
<dbReference type="FunFam" id="3.40.50.300:FF:000053">
    <property type="entry name" value="Signal recognition particle receptor FtsY"/>
    <property type="match status" value="1"/>
</dbReference>
<evidence type="ECO:0000256" key="2">
    <source>
        <dbReference type="ARBA" id="ARBA00022490"/>
    </source>
</evidence>
<dbReference type="SUPFAM" id="SSF52540">
    <property type="entry name" value="P-loop containing nucleoside triphosphate hydrolases"/>
    <property type="match status" value="1"/>
</dbReference>
<dbReference type="NCBIfam" id="TIGR00064">
    <property type="entry name" value="ftsY"/>
    <property type="match status" value="1"/>
</dbReference>
<evidence type="ECO:0000313" key="12">
    <source>
        <dbReference type="EMBL" id="GFO70591.1"/>
    </source>
</evidence>
<keyword evidence="5 9" id="KW-0342">GTP-binding</keyword>
<reference evidence="13" key="1">
    <citation type="submission" date="2020-06" db="EMBL/GenBank/DDBJ databases">
        <title>Draft genomic sequecing of Geomonas sp. Red745.</title>
        <authorList>
            <person name="Itoh H."/>
            <person name="Xu Z.X."/>
            <person name="Ushijima N."/>
            <person name="Masuda Y."/>
            <person name="Shiratori Y."/>
            <person name="Senoo K."/>
        </authorList>
    </citation>
    <scope>NUCLEOTIDE SEQUENCE [LARGE SCALE GENOMIC DNA]</scope>
    <source>
        <strain evidence="13">Red745</strain>
    </source>
</reference>
<dbReference type="InterPro" id="IPR003593">
    <property type="entry name" value="AAA+_ATPase"/>
</dbReference>
<dbReference type="GO" id="GO:0005047">
    <property type="term" value="F:signal recognition particle binding"/>
    <property type="evidence" value="ECO:0007669"/>
    <property type="project" value="TreeGrafter"/>
</dbReference>
<keyword evidence="6 9" id="KW-0472">Membrane</keyword>
<dbReference type="InterPro" id="IPR004390">
    <property type="entry name" value="SR_rcpt_FtsY"/>
</dbReference>
<evidence type="ECO:0000256" key="6">
    <source>
        <dbReference type="ARBA" id="ARBA00023136"/>
    </source>
</evidence>
<keyword evidence="7 9" id="KW-0675">Receptor</keyword>
<evidence type="ECO:0000313" key="13">
    <source>
        <dbReference type="Proteomes" id="UP000587586"/>
    </source>
</evidence>
<dbReference type="PANTHER" id="PTHR43134:SF1">
    <property type="entry name" value="SIGNAL RECOGNITION PARTICLE RECEPTOR SUBUNIT ALPHA"/>
    <property type="match status" value="1"/>
</dbReference>
<feature type="binding site" evidence="9">
    <location>
        <begin position="315"/>
        <end position="319"/>
    </location>
    <ligand>
        <name>GTP</name>
        <dbReference type="ChEBI" id="CHEBI:37565"/>
    </ligand>
</feature>
<keyword evidence="13" id="KW-1185">Reference proteome</keyword>
<keyword evidence="3 9" id="KW-0547">Nucleotide-binding</keyword>